<dbReference type="CDD" id="cd00590">
    <property type="entry name" value="RRM_SF"/>
    <property type="match status" value="2"/>
</dbReference>
<evidence type="ECO:0000259" key="5">
    <source>
        <dbReference type="PROSITE" id="PS50102"/>
    </source>
</evidence>
<evidence type="ECO:0000256" key="2">
    <source>
        <dbReference type="ARBA" id="ARBA00022884"/>
    </source>
</evidence>
<evidence type="ECO:0000313" key="7">
    <source>
        <dbReference type="Proteomes" id="UP001432146"/>
    </source>
</evidence>
<name>A0AAW0Z7N3_9HYME</name>
<dbReference type="Pfam" id="PF00076">
    <property type="entry name" value="RRM_1"/>
    <property type="match status" value="2"/>
</dbReference>
<dbReference type="EMBL" id="JAWNGG020000462">
    <property type="protein sequence ID" value="KAK9293447.1"/>
    <property type="molecule type" value="Genomic_DNA"/>
</dbReference>
<dbReference type="GO" id="GO:0003723">
    <property type="term" value="F:RNA binding"/>
    <property type="evidence" value="ECO:0007669"/>
    <property type="project" value="UniProtKB-UniRule"/>
</dbReference>
<evidence type="ECO:0000256" key="4">
    <source>
        <dbReference type="SAM" id="MobiDB-lite"/>
    </source>
</evidence>
<dbReference type="PANTHER" id="PTHR24012">
    <property type="entry name" value="RNA BINDING PROTEIN"/>
    <property type="match status" value="1"/>
</dbReference>
<accession>A0AAW0Z7N3</accession>
<dbReference type="SUPFAM" id="SSF54928">
    <property type="entry name" value="RNA-binding domain, RBD"/>
    <property type="match status" value="2"/>
</dbReference>
<evidence type="ECO:0000256" key="3">
    <source>
        <dbReference type="PROSITE-ProRule" id="PRU00176"/>
    </source>
</evidence>
<keyword evidence="7" id="KW-1185">Reference proteome</keyword>
<dbReference type="InterPro" id="IPR000504">
    <property type="entry name" value="RRM_dom"/>
</dbReference>
<protein>
    <recommendedName>
        <fullName evidence="5">RRM domain-containing protein</fullName>
    </recommendedName>
</protein>
<proteinExistence type="predicted"/>
<dbReference type="AlphaFoldDB" id="A0AAW0Z7N3"/>
<dbReference type="Proteomes" id="UP001432146">
    <property type="component" value="Unassembled WGS sequence"/>
</dbReference>
<evidence type="ECO:0000256" key="1">
    <source>
        <dbReference type="ARBA" id="ARBA00022737"/>
    </source>
</evidence>
<dbReference type="InterPro" id="IPR012677">
    <property type="entry name" value="Nucleotide-bd_a/b_plait_sf"/>
</dbReference>
<dbReference type="InterPro" id="IPR035979">
    <property type="entry name" value="RBD_domain_sf"/>
</dbReference>
<sequence length="329" mass="37720">MEYEKYYNKRANGYVVHFPNNKGLSLQEITQIFSAFGKIVSVNNRGKSNGLCFVKYETVEDAKKCIDGLRNNSSIKILPHKMKNNIIDINTNIEASKNVDADAQDKKMFKQNIYKNNSEESNHFSTYLSSTRQFQNTQTDNQSNCNLSESSSKDNFNDDVDVDGKSKTNHHSPIPILSFEQRIRLRNLKKFASNTSISSVVTNNTSRELEDVPDETNIPALVHIDQKCGTRNINITPSVRIVSAYEVIVANIHSSLTIHYMLHLFEKFNPISISLMMRLPKTNILYCHVYFKTYEDAYATMKQFDMHNVYGKKLIVLTSSKLMEEISRL</sequence>
<dbReference type="SMART" id="SM00360">
    <property type="entry name" value="RRM"/>
    <property type="match status" value="2"/>
</dbReference>
<dbReference type="PROSITE" id="PS50102">
    <property type="entry name" value="RRM"/>
    <property type="match status" value="1"/>
</dbReference>
<organism evidence="6 7">
    <name type="scientific">Tetragonisca angustula</name>
    <dbReference type="NCBI Taxonomy" id="166442"/>
    <lineage>
        <taxon>Eukaryota</taxon>
        <taxon>Metazoa</taxon>
        <taxon>Ecdysozoa</taxon>
        <taxon>Arthropoda</taxon>
        <taxon>Hexapoda</taxon>
        <taxon>Insecta</taxon>
        <taxon>Pterygota</taxon>
        <taxon>Neoptera</taxon>
        <taxon>Endopterygota</taxon>
        <taxon>Hymenoptera</taxon>
        <taxon>Apocrita</taxon>
        <taxon>Aculeata</taxon>
        <taxon>Apoidea</taxon>
        <taxon>Anthophila</taxon>
        <taxon>Apidae</taxon>
        <taxon>Tetragonisca</taxon>
    </lineage>
</organism>
<evidence type="ECO:0000313" key="6">
    <source>
        <dbReference type="EMBL" id="KAK9293447.1"/>
    </source>
</evidence>
<feature type="compositionally biased region" description="Polar residues" evidence="4">
    <location>
        <begin position="133"/>
        <end position="150"/>
    </location>
</feature>
<dbReference type="Gene3D" id="3.30.70.330">
    <property type="match status" value="2"/>
</dbReference>
<reference evidence="6 7" key="1">
    <citation type="submission" date="2024-05" db="EMBL/GenBank/DDBJ databases">
        <title>The nuclear and mitochondrial genome assemblies of Tetragonisca angustula (Apidae: Meliponini), a tiny yet remarkable pollinator in the Neotropics.</title>
        <authorList>
            <person name="Ferrari R."/>
            <person name="Ricardo P.C."/>
            <person name="Dias F.C."/>
            <person name="Araujo N.S."/>
            <person name="Soares D.O."/>
            <person name="Zhou Q.-S."/>
            <person name="Zhu C.-D."/>
            <person name="Coutinho L."/>
            <person name="Airas M.C."/>
            <person name="Batista T.M."/>
        </authorList>
    </citation>
    <scope>NUCLEOTIDE SEQUENCE [LARGE SCALE GENOMIC DNA]</scope>
    <source>
        <strain evidence="6">ASF017062</strain>
        <tissue evidence="6">Abdomen</tissue>
    </source>
</reference>
<gene>
    <name evidence="6" type="ORF">QLX08_011614</name>
</gene>
<feature type="region of interest" description="Disordered" evidence="4">
    <location>
        <begin position="133"/>
        <end position="158"/>
    </location>
</feature>
<comment type="caution">
    <text evidence="6">The sequence shown here is derived from an EMBL/GenBank/DDBJ whole genome shotgun (WGS) entry which is preliminary data.</text>
</comment>
<keyword evidence="2 3" id="KW-0694">RNA-binding</keyword>
<keyword evidence="1" id="KW-0677">Repeat</keyword>
<feature type="domain" description="RRM" evidence="5">
    <location>
        <begin position="11"/>
        <end position="94"/>
    </location>
</feature>